<evidence type="ECO:0000256" key="5">
    <source>
        <dbReference type="ARBA" id="ARBA00023065"/>
    </source>
</evidence>
<dbReference type="GO" id="GO:0001508">
    <property type="term" value="P:action potential"/>
    <property type="evidence" value="ECO:0007669"/>
    <property type="project" value="TreeGrafter"/>
</dbReference>
<dbReference type="Pfam" id="PF07885">
    <property type="entry name" value="Ion_trans_2"/>
    <property type="match status" value="1"/>
</dbReference>
<keyword evidence="8" id="KW-0175">Coiled coil</keyword>
<sequence>MESSLATYERRTGWPLTVAAVVFLVVYAWPILDPGISADLSRACSVANVTIWAMFAIDYVVRLGLATSKPRFVRAHIGDLLVLALPLLRPLRALRVVTAIARIDRASASLRVQILSYVIGAVVLLALVAAVAVLDAERGSAGANITSFSDALWWAAATITTVGYGDTFPTTAEGRLVAVALMIAGIALLGTITASLAAWFLEHVQTVEQASSESQAELAELTAEVRALRAQLSTNDRMGSSSPETTE</sequence>
<dbReference type="Proteomes" id="UP000295573">
    <property type="component" value="Unassembled WGS sequence"/>
</dbReference>
<keyword evidence="3 9" id="KW-0812">Transmembrane</keyword>
<keyword evidence="2" id="KW-0813">Transport</keyword>
<evidence type="ECO:0000259" key="10">
    <source>
        <dbReference type="Pfam" id="PF07885"/>
    </source>
</evidence>
<comment type="subcellular location">
    <subcellularLocation>
        <location evidence="1">Membrane</location>
        <topology evidence="1">Multi-pass membrane protein</topology>
    </subcellularLocation>
</comment>
<evidence type="ECO:0000313" key="11">
    <source>
        <dbReference type="EMBL" id="TCO41013.1"/>
    </source>
</evidence>
<feature type="transmembrane region" description="Helical" evidence="9">
    <location>
        <begin position="44"/>
        <end position="61"/>
    </location>
</feature>
<keyword evidence="4 9" id="KW-1133">Transmembrane helix</keyword>
<dbReference type="Gene3D" id="1.10.287.70">
    <property type="match status" value="1"/>
</dbReference>
<keyword evidence="5" id="KW-0406">Ion transport</keyword>
<feature type="transmembrane region" description="Helical" evidence="9">
    <location>
        <begin position="112"/>
        <end position="133"/>
    </location>
</feature>
<dbReference type="InterPro" id="IPR013099">
    <property type="entry name" value="K_chnl_dom"/>
</dbReference>
<evidence type="ECO:0000256" key="7">
    <source>
        <dbReference type="ARBA" id="ARBA00023303"/>
    </source>
</evidence>
<feature type="transmembrane region" description="Helical" evidence="9">
    <location>
        <begin position="12"/>
        <end position="32"/>
    </location>
</feature>
<dbReference type="GO" id="GO:0005249">
    <property type="term" value="F:voltage-gated potassium channel activity"/>
    <property type="evidence" value="ECO:0007669"/>
    <property type="project" value="InterPro"/>
</dbReference>
<reference evidence="11 12" key="1">
    <citation type="journal article" date="2015" name="Stand. Genomic Sci.">
        <title>Genomic Encyclopedia of Bacterial and Archaeal Type Strains, Phase III: the genomes of soil and plant-associated and newly described type strains.</title>
        <authorList>
            <person name="Whitman W.B."/>
            <person name="Woyke T."/>
            <person name="Klenk H.P."/>
            <person name="Zhou Y."/>
            <person name="Lilburn T.G."/>
            <person name="Beck B.J."/>
            <person name="De Vos P."/>
            <person name="Vandamme P."/>
            <person name="Eisen J.A."/>
            <person name="Garrity G."/>
            <person name="Hugenholtz P."/>
            <person name="Kyrpides N.C."/>
        </authorList>
    </citation>
    <scope>NUCLEOTIDE SEQUENCE [LARGE SCALE GENOMIC DNA]</scope>
    <source>
        <strain evidence="11 12">VKM Ac-2541</strain>
    </source>
</reference>
<evidence type="ECO:0000256" key="2">
    <source>
        <dbReference type="ARBA" id="ARBA00022448"/>
    </source>
</evidence>
<dbReference type="PANTHER" id="PTHR11537:SF254">
    <property type="entry name" value="POTASSIUM VOLTAGE-GATED CHANNEL PROTEIN SHAB"/>
    <property type="match status" value="1"/>
</dbReference>
<dbReference type="InterPro" id="IPR028325">
    <property type="entry name" value="VG_K_chnl"/>
</dbReference>
<organism evidence="11 12">
    <name type="scientific">Kribbella antiqua</name>
    <dbReference type="NCBI Taxonomy" id="2512217"/>
    <lineage>
        <taxon>Bacteria</taxon>
        <taxon>Bacillati</taxon>
        <taxon>Actinomycetota</taxon>
        <taxon>Actinomycetes</taxon>
        <taxon>Propionibacteriales</taxon>
        <taxon>Kribbellaceae</taxon>
        <taxon>Kribbella</taxon>
    </lineage>
</organism>
<dbReference type="OrthoDB" id="9799090at2"/>
<evidence type="ECO:0000256" key="9">
    <source>
        <dbReference type="SAM" id="Phobius"/>
    </source>
</evidence>
<gene>
    <name evidence="11" type="ORF">EV646_116104</name>
</gene>
<evidence type="ECO:0000256" key="8">
    <source>
        <dbReference type="SAM" id="Coils"/>
    </source>
</evidence>
<dbReference type="PANTHER" id="PTHR11537">
    <property type="entry name" value="VOLTAGE-GATED POTASSIUM CHANNEL"/>
    <property type="match status" value="1"/>
</dbReference>
<keyword evidence="6 9" id="KW-0472">Membrane</keyword>
<dbReference type="EMBL" id="SLWR01000016">
    <property type="protein sequence ID" value="TCO41013.1"/>
    <property type="molecule type" value="Genomic_DNA"/>
</dbReference>
<feature type="transmembrane region" description="Helical" evidence="9">
    <location>
        <begin position="176"/>
        <end position="201"/>
    </location>
</feature>
<dbReference type="AlphaFoldDB" id="A0A4R2I9B3"/>
<dbReference type="SUPFAM" id="SSF81324">
    <property type="entry name" value="Voltage-gated potassium channels"/>
    <property type="match status" value="1"/>
</dbReference>
<feature type="coiled-coil region" evidence="8">
    <location>
        <begin position="204"/>
        <end position="231"/>
    </location>
</feature>
<feature type="domain" description="Potassium channel" evidence="10">
    <location>
        <begin position="125"/>
        <end position="200"/>
    </location>
</feature>
<protein>
    <submittedName>
        <fullName evidence="11">Voltage-gated potassium channel</fullName>
    </submittedName>
</protein>
<keyword evidence="7 11" id="KW-0407">Ion channel</keyword>
<evidence type="ECO:0000313" key="12">
    <source>
        <dbReference type="Proteomes" id="UP000295573"/>
    </source>
</evidence>
<dbReference type="GO" id="GO:0008076">
    <property type="term" value="C:voltage-gated potassium channel complex"/>
    <property type="evidence" value="ECO:0007669"/>
    <property type="project" value="InterPro"/>
</dbReference>
<evidence type="ECO:0000256" key="1">
    <source>
        <dbReference type="ARBA" id="ARBA00004141"/>
    </source>
</evidence>
<proteinExistence type="predicted"/>
<dbReference type="Gene3D" id="1.20.5.110">
    <property type="match status" value="1"/>
</dbReference>
<evidence type="ECO:0000256" key="4">
    <source>
        <dbReference type="ARBA" id="ARBA00022989"/>
    </source>
</evidence>
<comment type="caution">
    <text evidence="11">The sequence shown here is derived from an EMBL/GenBank/DDBJ whole genome shotgun (WGS) entry which is preliminary data.</text>
</comment>
<evidence type="ECO:0000256" key="3">
    <source>
        <dbReference type="ARBA" id="ARBA00022692"/>
    </source>
</evidence>
<keyword evidence="12" id="KW-1185">Reference proteome</keyword>
<dbReference type="RefSeq" id="WP_132156472.1">
    <property type="nucleotide sequence ID" value="NZ_SLWR01000016.1"/>
</dbReference>
<name>A0A4R2I9B3_9ACTN</name>
<evidence type="ECO:0000256" key="6">
    <source>
        <dbReference type="ARBA" id="ARBA00023136"/>
    </source>
</evidence>
<accession>A0A4R2I9B3</accession>